<dbReference type="EMBL" id="JAVDQY010000001">
    <property type="protein sequence ID" value="MDR6525591.1"/>
    <property type="molecule type" value="Genomic_DNA"/>
</dbReference>
<comment type="caution">
    <text evidence="2">The sequence shown here is derived from an EMBL/GenBank/DDBJ whole genome shotgun (WGS) entry which is preliminary data.</text>
</comment>
<feature type="transmembrane region" description="Helical" evidence="1">
    <location>
        <begin position="7"/>
        <end position="30"/>
    </location>
</feature>
<evidence type="ECO:0000313" key="3">
    <source>
        <dbReference type="Proteomes" id="UP001184861"/>
    </source>
</evidence>
<protein>
    <submittedName>
        <fullName evidence="2">Uncharacterized protein</fullName>
    </submittedName>
</protein>
<accession>A0AAE3Y8I7</accession>
<keyword evidence="1" id="KW-1133">Transmembrane helix</keyword>
<keyword evidence="1" id="KW-0472">Membrane</keyword>
<proteinExistence type="predicted"/>
<reference evidence="2" key="1">
    <citation type="submission" date="2023-07" db="EMBL/GenBank/DDBJ databases">
        <title>Sorghum-associated microbial communities from plants grown in Nebraska, USA.</title>
        <authorList>
            <person name="Schachtman D."/>
        </authorList>
    </citation>
    <scope>NUCLEOTIDE SEQUENCE</scope>
    <source>
        <strain evidence="2">DS2360</strain>
    </source>
</reference>
<name>A0AAE3Y8I7_9FLAO</name>
<dbReference type="AlphaFoldDB" id="A0AAE3Y8I7"/>
<keyword evidence="1" id="KW-0812">Transmembrane</keyword>
<gene>
    <name evidence="2" type="ORF">J2787_000961</name>
</gene>
<dbReference type="Proteomes" id="UP001184861">
    <property type="component" value="Unassembled WGS sequence"/>
</dbReference>
<evidence type="ECO:0000256" key="1">
    <source>
        <dbReference type="SAM" id="Phobius"/>
    </source>
</evidence>
<feature type="transmembrane region" description="Helical" evidence="1">
    <location>
        <begin position="45"/>
        <end position="64"/>
    </location>
</feature>
<sequence length="95" mass="11137">MKNLELIIVSVLNAAVPVCLYYMIIFYLFFTHGSGNGAEIYVENYGIYWMLGYVIVGILQAFLVYRFFKIQKLYQFLLIVLILMIYSSVAYTNMY</sequence>
<feature type="transmembrane region" description="Helical" evidence="1">
    <location>
        <begin position="76"/>
        <end position="94"/>
    </location>
</feature>
<evidence type="ECO:0000313" key="2">
    <source>
        <dbReference type="EMBL" id="MDR6525591.1"/>
    </source>
</evidence>
<organism evidence="2 3">
    <name type="scientific">Chryseobacterium rhizosphaerae</name>
    <dbReference type="NCBI Taxonomy" id="395937"/>
    <lineage>
        <taxon>Bacteria</taxon>
        <taxon>Pseudomonadati</taxon>
        <taxon>Bacteroidota</taxon>
        <taxon>Flavobacteriia</taxon>
        <taxon>Flavobacteriales</taxon>
        <taxon>Weeksellaceae</taxon>
        <taxon>Chryseobacterium group</taxon>
        <taxon>Chryseobacterium</taxon>
    </lineage>
</organism>